<sequence length="117" mass="13449">MLRYRLLPYFYTLLYTTHRTGAPIMRPLFFEFPRDANTHRVDAQFILGKSVLVSPVLKPNKTTVRAYFPHGDWFNLFDYGKHVRGARAGVHVTLDAARDAVNAHVRGGLCCPCRRWG</sequence>
<reference evidence="7" key="2">
    <citation type="submission" date="2023-06" db="EMBL/GenBank/DDBJ databases">
        <authorList>
            <person name="Ma L."/>
            <person name="Liu K.-W."/>
            <person name="Li Z."/>
            <person name="Hsiao Y.-Y."/>
            <person name="Qi Y."/>
            <person name="Fu T."/>
            <person name="Tang G."/>
            <person name="Zhang D."/>
            <person name="Sun W.-H."/>
            <person name="Liu D.-K."/>
            <person name="Li Y."/>
            <person name="Chen G.-Z."/>
            <person name="Liu X.-D."/>
            <person name="Liao X.-Y."/>
            <person name="Jiang Y.-T."/>
            <person name="Yu X."/>
            <person name="Hao Y."/>
            <person name="Huang J."/>
            <person name="Zhao X.-W."/>
            <person name="Ke S."/>
            <person name="Chen Y.-Y."/>
            <person name="Wu W.-L."/>
            <person name="Hsu J.-L."/>
            <person name="Lin Y.-F."/>
            <person name="Huang M.-D."/>
            <person name="Li C.-Y."/>
            <person name="Huang L."/>
            <person name="Wang Z.-W."/>
            <person name="Zhao X."/>
            <person name="Zhong W.-Y."/>
            <person name="Peng D.-H."/>
            <person name="Ahmad S."/>
            <person name="Lan S."/>
            <person name="Zhang J.-S."/>
            <person name="Tsai W.-C."/>
            <person name="Van De Peer Y."/>
            <person name="Liu Z.-J."/>
        </authorList>
    </citation>
    <scope>NUCLEOTIDE SEQUENCE</scope>
    <source>
        <strain evidence="7">SCP</strain>
        <tissue evidence="7">Leaves</tissue>
    </source>
</reference>
<dbReference type="InterPro" id="IPR048395">
    <property type="entry name" value="Glyco_hydro_31_C"/>
</dbReference>
<dbReference type="Gene3D" id="2.60.40.1180">
    <property type="entry name" value="Golgi alpha-mannosidase II"/>
    <property type="match status" value="1"/>
</dbReference>
<keyword evidence="5" id="KW-0326">Glycosidase</keyword>
<comment type="similarity">
    <text evidence="1">Belongs to the glycosyl hydrolase 31 family.</text>
</comment>
<evidence type="ECO:0000256" key="3">
    <source>
        <dbReference type="ARBA" id="ARBA00022801"/>
    </source>
</evidence>
<evidence type="ECO:0000259" key="6">
    <source>
        <dbReference type="Pfam" id="PF21365"/>
    </source>
</evidence>
<keyword evidence="3" id="KW-0378">Hydrolase</keyword>
<dbReference type="FunFam" id="2.60.40.1180:FF:000044">
    <property type="entry name" value="Alpha-glucosidase 1"/>
    <property type="match status" value="1"/>
</dbReference>
<dbReference type="PANTHER" id="PTHR22762:SF133">
    <property type="entry name" value="P-TYPE DOMAIN-CONTAINING PROTEIN"/>
    <property type="match status" value="1"/>
</dbReference>
<evidence type="ECO:0000313" key="7">
    <source>
        <dbReference type="EMBL" id="KAK1260597.1"/>
    </source>
</evidence>
<keyword evidence="4" id="KW-0325">Glycoprotein</keyword>
<dbReference type="GO" id="GO:0004553">
    <property type="term" value="F:hydrolase activity, hydrolyzing O-glycosyl compounds"/>
    <property type="evidence" value="ECO:0007669"/>
    <property type="project" value="TreeGrafter"/>
</dbReference>
<keyword evidence="2" id="KW-0732">Signal</keyword>
<protein>
    <recommendedName>
        <fullName evidence="6">Glycosyl hydrolase family 31 C-terminal domain-containing protein</fullName>
    </recommendedName>
</protein>
<evidence type="ECO:0000256" key="2">
    <source>
        <dbReference type="ARBA" id="ARBA00022729"/>
    </source>
</evidence>
<dbReference type="Pfam" id="PF21365">
    <property type="entry name" value="Glyco_hydro_31_3rd"/>
    <property type="match status" value="1"/>
</dbReference>
<evidence type="ECO:0000256" key="1">
    <source>
        <dbReference type="ARBA" id="ARBA00007806"/>
    </source>
</evidence>
<dbReference type="SUPFAM" id="SSF51011">
    <property type="entry name" value="Glycosyl hydrolase domain"/>
    <property type="match status" value="1"/>
</dbReference>
<keyword evidence="8" id="KW-1185">Reference proteome</keyword>
<name>A0AAV9A8N9_ACOGR</name>
<dbReference type="AlphaFoldDB" id="A0AAV9A8N9"/>
<dbReference type="EMBL" id="JAUJYN010000011">
    <property type="protein sequence ID" value="KAK1260597.1"/>
    <property type="molecule type" value="Genomic_DNA"/>
</dbReference>
<organism evidence="7 8">
    <name type="scientific">Acorus gramineus</name>
    <name type="common">Dwarf sweet flag</name>
    <dbReference type="NCBI Taxonomy" id="55184"/>
    <lineage>
        <taxon>Eukaryota</taxon>
        <taxon>Viridiplantae</taxon>
        <taxon>Streptophyta</taxon>
        <taxon>Embryophyta</taxon>
        <taxon>Tracheophyta</taxon>
        <taxon>Spermatophyta</taxon>
        <taxon>Magnoliopsida</taxon>
        <taxon>Liliopsida</taxon>
        <taxon>Acoraceae</taxon>
        <taxon>Acorus</taxon>
    </lineage>
</organism>
<proteinExistence type="inferred from homology"/>
<evidence type="ECO:0000256" key="5">
    <source>
        <dbReference type="ARBA" id="ARBA00023295"/>
    </source>
</evidence>
<reference evidence="7" key="1">
    <citation type="journal article" date="2023" name="Nat. Commun.">
        <title>Diploid and tetraploid genomes of Acorus and the evolution of monocots.</title>
        <authorList>
            <person name="Ma L."/>
            <person name="Liu K.W."/>
            <person name="Li Z."/>
            <person name="Hsiao Y.Y."/>
            <person name="Qi Y."/>
            <person name="Fu T."/>
            <person name="Tang G.D."/>
            <person name="Zhang D."/>
            <person name="Sun W.H."/>
            <person name="Liu D.K."/>
            <person name="Li Y."/>
            <person name="Chen G.Z."/>
            <person name="Liu X.D."/>
            <person name="Liao X.Y."/>
            <person name="Jiang Y.T."/>
            <person name="Yu X."/>
            <person name="Hao Y."/>
            <person name="Huang J."/>
            <person name="Zhao X.W."/>
            <person name="Ke S."/>
            <person name="Chen Y.Y."/>
            <person name="Wu W.L."/>
            <person name="Hsu J.L."/>
            <person name="Lin Y.F."/>
            <person name="Huang M.D."/>
            <person name="Li C.Y."/>
            <person name="Huang L."/>
            <person name="Wang Z.W."/>
            <person name="Zhao X."/>
            <person name="Zhong W.Y."/>
            <person name="Peng D.H."/>
            <person name="Ahmad S."/>
            <person name="Lan S."/>
            <person name="Zhang J.S."/>
            <person name="Tsai W.C."/>
            <person name="Van de Peer Y."/>
            <person name="Liu Z.J."/>
        </authorList>
    </citation>
    <scope>NUCLEOTIDE SEQUENCE</scope>
    <source>
        <strain evidence="7">SCP</strain>
    </source>
</reference>
<dbReference type="InterPro" id="IPR013780">
    <property type="entry name" value="Glyco_hydro_b"/>
</dbReference>
<dbReference type="PANTHER" id="PTHR22762">
    <property type="entry name" value="ALPHA-GLUCOSIDASE"/>
    <property type="match status" value="1"/>
</dbReference>
<comment type="caution">
    <text evidence="7">The sequence shown here is derived from an EMBL/GenBank/DDBJ whole genome shotgun (WGS) entry which is preliminary data.</text>
</comment>
<gene>
    <name evidence="7" type="ORF">QJS04_geneDACA020338</name>
</gene>
<evidence type="ECO:0000256" key="4">
    <source>
        <dbReference type="ARBA" id="ARBA00023180"/>
    </source>
</evidence>
<dbReference type="Proteomes" id="UP001179952">
    <property type="component" value="Unassembled WGS sequence"/>
</dbReference>
<evidence type="ECO:0000313" key="8">
    <source>
        <dbReference type="Proteomes" id="UP001179952"/>
    </source>
</evidence>
<feature type="domain" description="Glycosyl hydrolase family 31 C-terminal" evidence="6">
    <location>
        <begin position="21"/>
        <end position="108"/>
    </location>
</feature>
<accession>A0AAV9A8N9</accession>